<keyword evidence="1" id="KW-0732">Signal</keyword>
<keyword evidence="4" id="KW-1185">Reference proteome</keyword>
<evidence type="ECO:0000259" key="2">
    <source>
        <dbReference type="Pfam" id="PF13360"/>
    </source>
</evidence>
<dbReference type="Proteomes" id="UP001202961">
    <property type="component" value="Unassembled WGS sequence"/>
</dbReference>
<organism evidence="3 4">
    <name type="scientific">Aporhodopirellula aestuarii</name>
    <dbReference type="NCBI Taxonomy" id="2950107"/>
    <lineage>
        <taxon>Bacteria</taxon>
        <taxon>Pseudomonadati</taxon>
        <taxon>Planctomycetota</taxon>
        <taxon>Planctomycetia</taxon>
        <taxon>Pirellulales</taxon>
        <taxon>Pirellulaceae</taxon>
        <taxon>Aporhodopirellula</taxon>
    </lineage>
</organism>
<evidence type="ECO:0000256" key="1">
    <source>
        <dbReference type="SAM" id="SignalP"/>
    </source>
</evidence>
<name>A0ABT0U572_9BACT</name>
<dbReference type="InterPro" id="IPR018391">
    <property type="entry name" value="PQQ_b-propeller_rpt"/>
</dbReference>
<dbReference type="RefSeq" id="WP_250929341.1">
    <property type="nucleotide sequence ID" value="NZ_JAMQBK010000036.1"/>
</dbReference>
<dbReference type="EMBL" id="JAMQBK010000036">
    <property type="protein sequence ID" value="MCM2371710.1"/>
    <property type="molecule type" value="Genomic_DNA"/>
</dbReference>
<feature type="domain" description="Pyrrolo-quinoline quinone repeat" evidence="2">
    <location>
        <begin position="156"/>
        <end position="381"/>
    </location>
</feature>
<comment type="caution">
    <text evidence="3">The sequence shown here is derived from an EMBL/GenBank/DDBJ whole genome shotgun (WGS) entry which is preliminary data.</text>
</comment>
<dbReference type="Gene3D" id="2.130.10.10">
    <property type="entry name" value="YVTN repeat-like/Quinoprotein amine dehydrogenase"/>
    <property type="match status" value="1"/>
</dbReference>
<protein>
    <submittedName>
        <fullName evidence="3">PQQ-binding-like beta-propeller repeat protein</fullName>
    </submittedName>
</protein>
<accession>A0ABT0U572</accession>
<feature type="chain" id="PRO_5045169742" evidence="1">
    <location>
        <begin position="28"/>
        <end position="423"/>
    </location>
</feature>
<dbReference type="PANTHER" id="PTHR34512:SF30">
    <property type="entry name" value="OUTER MEMBRANE PROTEIN ASSEMBLY FACTOR BAMB"/>
    <property type="match status" value="1"/>
</dbReference>
<dbReference type="InterPro" id="IPR015943">
    <property type="entry name" value="WD40/YVTN_repeat-like_dom_sf"/>
</dbReference>
<feature type="signal peptide" evidence="1">
    <location>
        <begin position="1"/>
        <end position="27"/>
    </location>
</feature>
<sequence>MTTYFAPSLFRASMLLLVGGLAFPCHAENWGHWRGPDGNAVSDSANPPTQFNHSENLRWKTPIPGRGSGSPIVWGDDVFVVSAIPVSGGEIPKHQFVLFCFNRKTGGERWRRVAVEATPHQETHSTNGFASASPVTDGNYVYASFGSRGLYCYTMTGDLVWKRTDFPPMTTRNGFGEGSSPTLVGNRLIMPWDHEGQSKLYSLDSSTGATIWEINRDEPTNWATPLVVEHLGQLEIIMNGENFARAYDFESGAELWRCAGQTQRPAASPVYRNGVVYIASGFRGSYLGAFRVAGRGDLQGTANVLWTIERDTPDIASPLLSEDRLYFYKARAGLLTCVDATSGKPHYNAQRIRGLDNIYASPVAAGGHVYLSDRDGTVVVIKDSPRLEIVATNELGETIDATPAPVDEELFIRGEKHLFCFSR</sequence>
<dbReference type="PANTHER" id="PTHR34512">
    <property type="entry name" value="CELL SURFACE PROTEIN"/>
    <property type="match status" value="1"/>
</dbReference>
<gene>
    <name evidence="3" type="ORF">NB063_13945</name>
</gene>
<dbReference type="Pfam" id="PF13360">
    <property type="entry name" value="PQQ_2"/>
    <property type="match status" value="1"/>
</dbReference>
<dbReference type="SMART" id="SM00564">
    <property type="entry name" value="PQQ"/>
    <property type="match status" value="3"/>
</dbReference>
<reference evidence="3 4" key="1">
    <citation type="journal article" date="2022" name="Syst. Appl. Microbiol.">
        <title>Rhodopirellula aestuarii sp. nov., a novel member of the genus Rhodopirellula isolated from brackish sediments collected in the Tagus River estuary, Portugal.</title>
        <authorList>
            <person name="Vitorino I.R."/>
            <person name="Klimek D."/>
            <person name="Calusinska M."/>
            <person name="Lobo-da-Cunha A."/>
            <person name="Vasconcelos V."/>
            <person name="Lage O.M."/>
        </authorList>
    </citation>
    <scope>NUCLEOTIDE SEQUENCE [LARGE SCALE GENOMIC DNA]</scope>
    <source>
        <strain evidence="3 4">ICT_H3.1</strain>
    </source>
</reference>
<evidence type="ECO:0000313" key="4">
    <source>
        <dbReference type="Proteomes" id="UP001202961"/>
    </source>
</evidence>
<dbReference type="SUPFAM" id="SSF50998">
    <property type="entry name" value="Quinoprotein alcohol dehydrogenase-like"/>
    <property type="match status" value="1"/>
</dbReference>
<proteinExistence type="predicted"/>
<evidence type="ECO:0000313" key="3">
    <source>
        <dbReference type="EMBL" id="MCM2371710.1"/>
    </source>
</evidence>
<dbReference type="InterPro" id="IPR011047">
    <property type="entry name" value="Quinoprotein_ADH-like_sf"/>
</dbReference>
<dbReference type="InterPro" id="IPR002372">
    <property type="entry name" value="PQQ_rpt_dom"/>
</dbReference>
<dbReference type="Gene3D" id="2.40.10.480">
    <property type="match status" value="1"/>
</dbReference>